<keyword evidence="7 10" id="KW-0862">Zinc</keyword>
<protein>
    <submittedName>
        <fullName evidence="13">Puromycin-sensitive aminopeptidase-like isoform X2</fullName>
    </submittedName>
</protein>
<name>A0A443S0Q7_9ACAR</name>
<dbReference type="Pfam" id="PF17900">
    <property type="entry name" value="Peptidase_M1_N"/>
    <property type="match status" value="1"/>
</dbReference>
<keyword evidence="8" id="KW-0482">Metalloprotease</keyword>
<feature type="binding site" evidence="10">
    <location>
        <position position="303"/>
    </location>
    <ligand>
        <name>Zn(2+)</name>
        <dbReference type="ChEBI" id="CHEBI:29105"/>
        <note>catalytic</note>
    </ligand>
</feature>
<evidence type="ECO:0000256" key="5">
    <source>
        <dbReference type="ARBA" id="ARBA00022723"/>
    </source>
</evidence>
<feature type="non-terminal residue" evidence="13">
    <location>
        <position position="1"/>
    </location>
</feature>
<gene>
    <name evidence="13" type="ORF">B4U80_09176</name>
</gene>
<dbReference type="GO" id="GO:0005886">
    <property type="term" value="C:plasma membrane"/>
    <property type="evidence" value="ECO:0007669"/>
    <property type="project" value="UniProtKB-SubCell"/>
</dbReference>
<dbReference type="GO" id="GO:0043171">
    <property type="term" value="P:peptide catabolic process"/>
    <property type="evidence" value="ECO:0007669"/>
    <property type="project" value="TreeGrafter"/>
</dbReference>
<comment type="cofactor">
    <cofactor evidence="10">
        <name>Zn(2+)</name>
        <dbReference type="ChEBI" id="CHEBI:29105"/>
    </cofactor>
    <text evidence="10">Binds 1 zinc ion per subunit.</text>
</comment>
<keyword evidence="3 13" id="KW-0031">Aminopeptidase</keyword>
<dbReference type="EMBL" id="NCKV01013720">
    <property type="protein sequence ID" value="RWS21096.1"/>
    <property type="molecule type" value="Genomic_DNA"/>
</dbReference>
<dbReference type="SUPFAM" id="SSF63737">
    <property type="entry name" value="Leukotriene A4 hydrolase N-terminal domain"/>
    <property type="match status" value="1"/>
</dbReference>
<dbReference type="FunFam" id="2.60.40.1730:FF:000002">
    <property type="entry name" value="Aminopeptidase"/>
    <property type="match status" value="1"/>
</dbReference>
<dbReference type="GO" id="GO:0008270">
    <property type="term" value="F:zinc ion binding"/>
    <property type="evidence" value="ECO:0007669"/>
    <property type="project" value="InterPro"/>
</dbReference>
<feature type="binding site" evidence="10">
    <location>
        <position position="307"/>
    </location>
    <ligand>
        <name>Zn(2+)</name>
        <dbReference type="ChEBI" id="CHEBI:29105"/>
        <note>catalytic</note>
    </ligand>
</feature>
<proteinExistence type="inferred from homology"/>
<dbReference type="InterPro" id="IPR045357">
    <property type="entry name" value="Aminopeptidase_N-like_N"/>
</dbReference>
<evidence type="ECO:0000259" key="12">
    <source>
        <dbReference type="Pfam" id="PF17900"/>
    </source>
</evidence>
<feature type="domain" description="Aminopeptidase N-like N-terminal" evidence="12">
    <location>
        <begin position="10"/>
        <end position="195"/>
    </location>
</feature>
<evidence type="ECO:0000313" key="14">
    <source>
        <dbReference type="Proteomes" id="UP000288716"/>
    </source>
</evidence>
<dbReference type="InterPro" id="IPR042097">
    <property type="entry name" value="Aminopeptidase_N-like_N_sf"/>
</dbReference>
<comment type="similarity">
    <text evidence="2">Belongs to the peptidase M1 family.</text>
</comment>
<comment type="caution">
    <text evidence="13">The sequence shown here is derived from an EMBL/GenBank/DDBJ whole genome shotgun (WGS) entry which is preliminary data.</text>
</comment>
<dbReference type="VEuPathDB" id="VectorBase:LDEU010944"/>
<dbReference type="InterPro" id="IPR050344">
    <property type="entry name" value="Peptidase_M1_aminopeptidases"/>
</dbReference>
<dbReference type="STRING" id="299467.A0A443S0Q7"/>
<keyword evidence="5 10" id="KW-0479">Metal-binding</keyword>
<evidence type="ECO:0000259" key="11">
    <source>
        <dbReference type="Pfam" id="PF01433"/>
    </source>
</evidence>
<dbReference type="OrthoDB" id="6749331at2759"/>
<dbReference type="AlphaFoldDB" id="A0A443S0Q7"/>
<feature type="domain" description="Peptidase M1 membrane alanine aminopeptidase" evidence="11">
    <location>
        <begin position="231"/>
        <end position="327"/>
    </location>
</feature>
<feature type="active site" description="Proton acceptor" evidence="9">
    <location>
        <position position="304"/>
    </location>
</feature>
<evidence type="ECO:0000256" key="3">
    <source>
        <dbReference type="ARBA" id="ARBA00022438"/>
    </source>
</evidence>
<evidence type="ECO:0000313" key="13">
    <source>
        <dbReference type="EMBL" id="RWS21096.1"/>
    </source>
</evidence>
<evidence type="ECO:0000256" key="7">
    <source>
        <dbReference type="ARBA" id="ARBA00022833"/>
    </source>
</evidence>
<dbReference type="Gene3D" id="1.10.390.10">
    <property type="entry name" value="Neutral Protease Domain 2"/>
    <property type="match status" value="1"/>
</dbReference>
<organism evidence="13 14">
    <name type="scientific">Leptotrombidium deliense</name>
    <dbReference type="NCBI Taxonomy" id="299467"/>
    <lineage>
        <taxon>Eukaryota</taxon>
        <taxon>Metazoa</taxon>
        <taxon>Ecdysozoa</taxon>
        <taxon>Arthropoda</taxon>
        <taxon>Chelicerata</taxon>
        <taxon>Arachnida</taxon>
        <taxon>Acari</taxon>
        <taxon>Acariformes</taxon>
        <taxon>Trombidiformes</taxon>
        <taxon>Prostigmata</taxon>
        <taxon>Anystina</taxon>
        <taxon>Parasitengona</taxon>
        <taxon>Trombiculoidea</taxon>
        <taxon>Trombiculidae</taxon>
        <taxon>Leptotrombidium</taxon>
    </lineage>
</organism>
<evidence type="ECO:0000256" key="1">
    <source>
        <dbReference type="ARBA" id="ARBA00004609"/>
    </source>
</evidence>
<dbReference type="PRINTS" id="PR00756">
    <property type="entry name" value="ALADIPTASE"/>
</dbReference>
<dbReference type="GO" id="GO:0042277">
    <property type="term" value="F:peptide binding"/>
    <property type="evidence" value="ECO:0007669"/>
    <property type="project" value="TreeGrafter"/>
</dbReference>
<dbReference type="Gene3D" id="2.60.40.1730">
    <property type="entry name" value="tricorn interacting facor f3 domain"/>
    <property type="match status" value="1"/>
</dbReference>
<dbReference type="GO" id="GO:0006508">
    <property type="term" value="P:proteolysis"/>
    <property type="evidence" value="ECO:0007669"/>
    <property type="project" value="UniProtKB-KW"/>
</dbReference>
<dbReference type="InterPro" id="IPR001930">
    <property type="entry name" value="Peptidase_M1"/>
</dbReference>
<evidence type="ECO:0000256" key="2">
    <source>
        <dbReference type="ARBA" id="ARBA00010136"/>
    </source>
</evidence>
<dbReference type="GO" id="GO:0070006">
    <property type="term" value="F:metalloaminopeptidase activity"/>
    <property type="evidence" value="ECO:0007669"/>
    <property type="project" value="TreeGrafter"/>
</dbReference>
<dbReference type="GO" id="GO:0005737">
    <property type="term" value="C:cytoplasm"/>
    <property type="evidence" value="ECO:0007669"/>
    <property type="project" value="TreeGrafter"/>
</dbReference>
<dbReference type="InterPro" id="IPR034016">
    <property type="entry name" value="M1_APN-typ"/>
</dbReference>
<dbReference type="PANTHER" id="PTHR11533:SF174">
    <property type="entry name" value="PUROMYCIN-SENSITIVE AMINOPEPTIDASE-RELATED"/>
    <property type="match status" value="1"/>
</dbReference>
<evidence type="ECO:0000256" key="8">
    <source>
        <dbReference type="ARBA" id="ARBA00023049"/>
    </source>
</evidence>
<dbReference type="Proteomes" id="UP000288716">
    <property type="component" value="Unassembled WGS sequence"/>
</dbReference>
<keyword evidence="4" id="KW-0645">Protease</keyword>
<dbReference type="Pfam" id="PF01433">
    <property type="entry name" value="Peptidase_M1"/>
    <property type="match status" value="1"/>
</dbReference>
<evidence type="ECO:0000256" key="6">
    <source>
        <dbReference type="ARBA" id="ARBA00022801"/>
    </source>
</evidence>
<feature type="non-terminal residue" evidence="13">
    <location>
        <position position="327"/>
    </location>
</feature>
<accession>A0A443S0Q7</accession>
<dbReference type="InterPro" id="IPR014782">
    <property type="entry name" value="Peptidase_M1_dom"/>
</dbReference>
<evidence type="ECO:0000256" key="10">
    <source>
        <dbReference type="PIRSR" id="PIRSR634016-3"/>
    </source>
</evidence>
<feature type="binding site" evidence="10">
    <location>
        <position position="326"/>
    </location>
    <ligand>
        <name>Zn(2+)</name>
        <dbReference type="ChEBI" id="CHEBI:29105"/>
        <note>catalytic</note>
    </ligand>
</feature>
<dbReference type="PANTHER" id="PTHR11533">
    <property type="entry name" value="PROTEASE M1 ZINC METALLOPROTEASE"/>
    <property type="match status" value="1"/>
</dbReference>
<reference evidence="13 14" key="1">
    <citation type="journal article" date="2018" name="Gigascience">
        <title>Genomes of trombidid mites reveal novel predicted allergens and laterally-transferred genes associated with secondary metabolism.</title>
        <authorList>
            <person name="Dong X."/>
            <person name="Chaisiri K."/>
            <person name="Xia D."/>
            <person name="Armstrong S.D."/>
            <person name="Fang Y."/>
            <person name="Donnelly M.J."/>
            <person name="Kadowaki T."/>
            <person name="McGarry J.W."/>
            <person name="Darby A.C."/>
            <person name="Makepeace B.L."/>
        </authorList>
    </citation>
    <scope>NUCLEOTIDE SEQUENCE [LARGE SCALE GENOMIC DNA]</scope>
    <source>
        <strain evidence="13">UoL-UT</strain>
    </source>
</reference>
<evidence type="ECO:0000256" key="9">
    <source>
        <dbReference type="PIRSR" id="PIRSR634016-1"/>
    </source>
</evidence>
<keyword evidence="6" id="KW-0378">Hydrolase</keyword>
<comment type="subcellular location">
    <subcellularLocation>
        <location evidence="1">Cell membrane</location>
        <topology evidence="1">Lipid-anchor</topology>
        <topology evidence="1">GPI-anchor</topology>
    </subcellularLocation>
</comment>
<dbReference type="CDD" id="cd09601">
    <property type="entry name" value="M1_APN-Q_like"/>
    <property type="match status" value="1"/>
</dbReference>
<dbReference type="InterPro" id="IPR027268">
    <property type="entry name" value="Peptidase_M4/M1_CTD_sf"/>
</dbReference>
<evidence type="ECO:0000256" key="4">
    <source>
        <dbReference type="ARBA" id="ARBA00022670"/>
    </source>
</evidence>
<keyword evidence="14" id="KW-1185">Reference proteome</keyword>
<dbReference type="SUPFAM" id="SSF55486">
    <property type="entry name" value="Metalloproteases ('zincins'), catalytic domain"/>
    <property type="match status" value="1"/>
</dbReference>
<sequence length="327" mass="36818">NLRLPRTVIPKHYKITIKPNLTSRTFTGCETISLCLVNKTNEITVHSFGLNISLAKLTLIQNKKVSQIILPHIVYCPEEQTVTFVLPDSVSGSGKLYITFSGKLHNHAVRGFYASKYNVGDSERYEAVTQFQPISARKAFPCFDEPNIKATFSISLIVPNGRVALSNMPQISNVSVSDTESKITFKKSPRMSTYLVAFVVGEYDYLERNTSDGKIVVRAYTPVGQSQNGEFALNTTIKAVEYFQKYFGIDYPLPKLDLVAINEYDGGAMENWGLMTFKKVNMILDPKSTPLAHKQYVASLVVHEVAHQWFGNLVTMNWWSQLWLNEG</sequence>
<dbReference type="GO" id="GO:0005615">
    <property type="term" value="C:extracellular space"/>
    <property type="evidence" value="ECO:0007669"/>
    <property type="project" value="TreeGrafter"/>
</dbReference>